<keyword evidence="1" id="KW-0732">Signal</keyword>
<dbReference type="RefSeq" id="WP_128495384.1">
    <property type="nucleotide sequence ID" value="NZ_RZNB01000004.1"/>
</dbReference>
<comment type="caution">
    <text evidence="2">The sequence shown here is derived from an EMBL/GenBank/DDBJ whole genome shotgun (WGS) entry which is preliminary data.</text>
</comment>
<dbReference type="PROSITE" id="PS51257">
    <property type="entry name" value="PROKAR_LIPOPROTEIN"/>
    <property type="match status" value="1"/>
</dbReference>
<dbReference type="AlphaFoldDB" id="A0A3S4AJH4"/>
<protein>
    <submittedName>
        <fullName evidence="2">Uncharacterized protein</fullName>
    </submittedName>
</protein>
<organism evidence="2 3">
    <name type="scientific">Labedella phragmitis</name>
    <dbReference type="NCBI Taxonomy" id="2498849"/>
    <lineage>
        <taxon>Bacteria</taxon>
        <taxon>Bacillati</taxon>
        <taxon>Actinomycetota</taxon>
        <taxon>Actinomycetes</taxon>
        <taxon>Micrococcales</taxon>
        <taxon>Microbacteriaceae</taxon>
        <taxon>Labedella</taxon>
    </lineage>
</organism>
<evidence type="ECO:0000313" key="2">
    <source>
        <dbReference type="EMBL" id="RWZ49924.1"/>
    </source>
</evidence>
<name>A0A3S4AJH4_9MICO</name>
<gene>
    <name evidence="2" type="ORF">ELQ90_11285</name>
</gene>
<dbReference type="OrthoDB" id="5120044at2"/>
<feature type="signal peptide" evidence="1">
    <location>
        <begin position="1"/>
        <end position="23"/>
    </location>
</feature>
<sequence>MAPRPARLVALTALALATAPVLVSCSAVQFAFGSTKSAAYSGIDDFRADTTLPAPPWVPDDATAIRYTIDVADGSSIVTFQSPSHFTSGTCEADAQRSVAAEAGEIQAPLQDSWWPETLPAALFTCDTGWTAFVDGDAVYGFLPAGSESDGLGAAPLDATAGP</sequence>
<evidence type="ECO:0000256" key="1">
    <source>
        <dbReference type="SAM" id="SignalP"/>
    </source>
</evidence>
<accession>A0A3S4AJH4</accession>
<dbReference type="EMBL" id="RZNB01000004">
    <property type="protein sequence ID" value="RWZ49924.1"/>
    <property type="molecule type" value="Genomic_DNA"/>
</dbReference>
<dbReference type="Proteomes" id="UP000288547">
    <property type="component" value="Unassembled WGS sequence"/>
</dbReference>
<proteinExistence type="predicted"/>
<feature type="chain" id="PRO_5038481245" evidence="1">
    <location>
        <begin position="24"/>
        <end position="163"/>
    </location>
</feature>
<evidence type="ECO:0000313" key="3">
    <source>
        <dbReference type="Proteomes" id="UP000288547"/>
    </source>
</evidence>
<reference evidence="2 3" key="1">
    <citation type="submission" date="2018-12" db="EMBL/GenBank/DDBJ databases">
        <authorList>
            <person name="Li F."/>
        </authorList>
    </citation>
    <scope>NUCLEOTIDE SEQUENCE [LARGE SCALE GENOMIC DNA]</scope>
    <source>
        <strain evidence="2 3">11W25H-1</strain>
    </source>
</reference>
<keyword evidence="3" id="KW-1185">Reference proteome</keyword>